<evidence type="ECO:0000256" key="1">
    <source>
        <dbReference type="SAM" id="MobiDB-lite"/>
    </source>
</evidence>
<feature type="region of interest" description="Disordered" evidence="1">
    <location>
        <begin position="77"/>
        <end position="99"/>
    </location>
</feature>
<dbReference type="Proteomes" id="UP000664940">
    <property type="component" value="Unassembled WGS sequence"/>
</dbReference>
<proteinExistence type="predicted"/>
<name>A0A833ZPJ6_9CHIR</name>
<gene>
    <name evidence="2" type="ORF">HJG60_011868</name>
</gene>
<organism evidence="2 3">
    <name type="scientific">Phyllostomus discolor</name>
    <name type="common">pale spear-nosed bat</name>
    <dbReference type="NCBI Taxonomy" id="89673"/>
    <lineage>
        <taxon>Eukaryota</taxon>
        <taxon>Metazoa</taxon>
        <taxon>Chordata</taxon>
        <taxon>Craniata</taxon>
        <taxon>Vertebrata</taxon>
        <taxon>Euteleostomi</taxon>
        <taxon>Mammalia</taxon>
        <taxon>Eutheria</taxon>
        <taxon>Laurasiatheria</taxon>
        <taxon>Chiroptera</taxon>
        <taxon>Yangochiroptera</taxon>
        <taxon>Phyllostomidae</taxon>
        <taxon>Phyllostominae</taxon>
        <taxon>Phyllostomus</taxon>
    </lineage>
</organism>
<sequence length="137" mass="14125">MPARWSEAGGECKDGVPWPPFPGSDRSLHTCAEPEACRWAETQAKQIGLFHRETGCTSACCVCSALGVAAQGYSLSDCHSPTGPRSPSPHPPVATRARCSGGSPWVAAAETGALHVRKSAPLGDAGAVGCGRGRAQR</sequence>
<reference evidence="2 3" key="1">
    <citation type="journal article" date="2020" name="Nature">
        <title>Six reference-quality genomes reveal evolution of bat adaptations.</title>
        <authorList>
            <person name="Jebb D."/>
            <person name="Huang Z."/>
            <person name="Pippel M."/>
            <person name="Hughes G.M."/>
            <person name="Lavrichenko K."/>
            <person name="Devanna P."/>
            <person name="Winkler S."/>
            <person name="Jermiin L.S."/>
            <person name="Skirmuntt E.C."/>
            <person name="Katzourakis A."/>
            <person name="Burkitt-Gray L."/>
            <person name="Ray D.A."/>
            <person name="Sullivan K.A.M."/>
            <person name="Roscito J.G."/>
            <person name="Kirilenko B.M."/>
            <person name="Davalos L.M."/>
            <person name="Corthals A.P."/>
            <person name="Power M.L."/>
            <person name="Jones G."/>
            <person name="Ransome R.D."/>
            <person name="Dechmann D.K.N."/>
            <person name="Locatelli A.G."/>
            <person name="Puechmaille S.J."/>
            <person name="Fedrigo O."/>
            <person name="Jarvis E.D."/>
            <person name="Hiller M."/>
            <person name="Vernes S.C."/>
            <person name="Myers E.W."/>
            <person name="Teeling E.C."/>
        </authorList>
    </citation>
    <scope>NUCLEOTIDE SEQUENCE [LARGE SCALE GENOMIC DNA]</scope>
    <source>
        <strain evidence="2">Bat1K_MPI-CBG_1</strain>
    </source>
</reference>
<protein>
    <submittedName>
        <fullName evidence="2">Uncharacterized protein</fullName>
    </submittedName>
</protein>
<evidence type="ECO:0000313" key="3">
    <source>
        <dbReference type="Proteomes" id="UP000664940"/>
    </source>
</evidence>
<dbReference type="AlphaFoldDB" id="A0A833ZPJ6"/>
<dbReference type="EMBL" id="JABVXQ010000008">
    <property type="protein sequence ID" value="KAF6094771.1"/>
    <property type="molecule type" value="Genomic_DNA"/>
</dbReference>
<accession>A0A833ZPJ6</accession>
<evidence type="ECO:0000313" key="2">
    <source>
        <dbReference type="EMBL" id="KAF6094771.1"/>
    </source>
</evidence>
<comment type="caution">
    <text evidence="2">The sequence shown here is derived from an EMBL/GenBank/DDBJ whole genome shotgun (WGS) entry which is preliminary data.</text>
</comment>